<evidence type="ECO:0000313" key="2">
    <source>
        <dbReference type="Proteomes" id="UP001586593"/>
    </source>
</evidence>
<gene>
    <name evidence="1" type="ORF">VTK73DRAFT_1892</name>
</gene>
<evidence type="ECO:0000313" key="1">
    <source>
        <dbReference type="EMBL" id="KAL1882333.1"/>
    </source>
</evidence>
<protein>
    <submittedName>
        <fullName evidence="1">Uncharacterized protein</fullName>
    </submittedName>
</protein>
<comment type="caution">
    <text evidence="1">The sequence shown here is derived from an EMBL/GenBank/DDBJ whole genome shotgun (WGS) entry which is preliminary data.</text>
</comment>
<proteinExistence type="predicted"/>
<dbReference type="Proteomes" id="UP001586593">
    <property type="component" value="Unassembled WGS sequence"/>
</dbReference>
<name>A0ABR3Y2M8_9PEZI</name>
<organism evidence="1 2">
    <name type="scientific">Phialemonium thermophilum</name>
    <dbReference type="NCBI Taxonomy" id="223376"/>
    <lineage>
        <taxon>Eukaryota</taxon>
        <taxon>Fungi</taxon>
        <taxon>Dikarya</taxon>
        <taxon>Ascomycota</taxon>
        <taxon>Pezizomycotina</taxon>
        <taxon>Sordariomycetes</taxon>
        <taxon>Sordariomycetidae</taxon>
        <taxon>Cephalothecales</taxon>
        <taxon>Cephalothecaceae</taxon>
        <taxon>Phialemonium</taxon>
    </lineage>
</organism>
<sequence length="109" mass="12632">MRRGYCKSEVACPEEIQLQYTDTHKYRNQRFTFCSGGKVLLGYARRQISEIGGQYLRKQQITGGSHNSVKVYFFIVTKPKSLLVFRPTIVKFLLYLPFWPKTSSSGSRL</sequence>
<dbReference type="EMBL" id="JAZHXJ010000015">
    <property type="protein sequence ID" value="KAL1882333.1"/>
    <property type="molecule type" value="Genomic_DNA"/>
</dbReference>
<accession>A0ABR3Y2M8</accession>
<keyword evidence="2" id="KW-1185">Reference proteome</keyword>
<reference evidence="1 2" key="1">
    <citation type="journal article" date="2024" name="Commun. Biol.">
        <title>Comparative genomic analysis of thermophilic fungi reveals convergent evolutionary adaptations and gene losses.</title>
        <authorList>
            <person name="Steindorff A.S."/>
            <person name="Aguilar-Pontes M.V."/>
            <person name="Robinson A.J."/>
            <person name="Andreopoulos B."/>
            <person name="LaButti K."/>
            <person name="Kuo A."/>
            <person name="Mondo S."/>
            <person name="Riley R."/>
            <person name="Otillar R."/>
            <person name="Haridas S."/>
            <person name="Lipzen A."/>
            <person name="Grimwood J."/>
            <person name="Schmutz J."/>
            <person name="Clum A."/>
            <person name="Reid I.D."/>
            <person name="Moisan M.C."/>
            <person name="Butler G."/>
            <person name="Nguyen T.T.M."/>
            <person name="Dewar K."/>
            <person name="Conant G."/>
            <person name="Drula E."/>
            <person name="Henrissat B."/>
            <person name="Hansel C."/>
            <person name="Singer S."/>
            <person name="Hutchinson M.I."/>
            <person name="de Vries R.P."/>
            <person name="Natvig D.O."/>
            <person name="Powell A.J."/>
            <person name="Tsang A."/>
            <person name="Grigoriev I.V."/>
        </authorList>
    </citation>
    <scope>NUCLEOTIDE SEQUENCE [LARGE SCALE GENOMIC DNA]</scope>
    <source>
        <strain evidence="1 2">ATCC 24622</strain>
    </source>
</reference>